<feature type="domain" description="N-acetyltransferase" evidence="10">
    <location>
        <begin position="531"/>
        <end position="680"/>
    </location>
</feature>
<keyword evidence="13" id="KW-1185">Reference proteome</keyword>
<dbReference type="Pfam" id="PF08351">
    <property type="entry name" value="TmcA_N"/>
    <property type="match status" value="1"/>
</dbReference>
<dbReference type="GeneID" id="20201784"/>
<accession>T1EYY4</accession>
<dbReference type="STRING" id="6412.T1EYY4"/>
<dbReference type="GO" id="GO:0005730">
    <property type="term" value="C:nucleolus"/>
    <property type="evidence" value="ECO:0000318"/>
    <property type="project" value="GO_Central"/>
</dbReference>
<keyword evidence="2" id="KW-0808">Transferase</keyword>
<organism evidence="12 13">
    <name type="scientific">Helobdella robusta</name>
    <name type="common">Californian leech</name>
    <dbReference type="NCBI Taxonomy" id="6412"/>
    <lineage>
        <taxon>Eukaryota</taxon>
        <taxon>Metazoa</taxon>
        <taxon>Spiralia</taxon>
        <taxon>Lophotrochozoa</taxon>
        <taxon>Annelida</taxon>
        <taxon>Clitellata</taxon>
        <taxon>Hirudinea</taxon>
        <taxon>Rhynchobdellida</taxon>
        <taxon>Glossiphoniidae</taxon>
        <taxon>Helobdella</taxon>
    </lineage>
</organism>
<dbReference type="EnsemblMetazoa" id="HelroT167054">
    <property type="protein sequence ID" value="HelroP167054"/>
    <property type="gene ID" value="HelroG167054"/>
</dbReference>
<evidence type="ECO:0000313" key="11">
    <source>
        <dbReference type="EMBL" id="ESO10552.1"/>
    </source>
</evidence>
<evidence type="ECO:0008006" key="14">
    <source>
        <dbReference type="Google" id="ProtNLM"/>
    </source>
</evidence>
<evidence type="ECO:0000256" key="3">
    <source>
        <dbReference type="ARBA" id="ARBA00022694"/>
    </source>
</evidence>
<evidence type="ECO:0000313" key="13">
    <source>
        <dbReference type="Proteomes" id="UP000015101"/>
    </source>
</evidence>
<dbReference type="GO" id="GO:0002101">
    <property type="term" value="P:tRNA wobble cytosine modification"/>
    <property type="evidence" value="ECO:0000318"/>
    <property type="project" value="GO_Central"/>
</dbReference>
<dbReference type="InterPro" id="IPR013562">
    <property type="entry name" value="TmcA/NAT10_N"/>
</dbReference>
<evidence type="ECO:0000256" key="6">
    <source>
        <dbReference type="ARBA" id="ARBA00023315"/>
    </source>
</evidence>
<dbReference type="GO" id="GO:0000049">
    <property type="term" value="F:tRNA binding"/>
    <property type="evidence" value="ECO:0000318"/>
    <property type="project" value="GO_Central"/>
</dbReference>
<evidence type="ECO:0000259" key="8">
    <source>
        <dbReference type="Pfam" id="PF05127"/>
    </source>
</evidence>
<dbReference type="HOGENOM" id="CLU_004652_0_0_1"/>
<dbReference type="eggNOG" id="KOG2036">
    <property type="taxonomic scope" value="Eukaryota"/>
</dbReference>
<dbReference type="KEGG" id="hro:HELRODRAFT_167054"/>
<evidence type="ECO:0000256" key="5">
    <source>
        <dbReference type="ARBA" id="ARBA00022840"/>
    </source>
</evidence>
<dbReference type="InterPro" id="IPR007807">
    <property type="entry name" value="TcmA/NAT10_helicase"/>
</dbReference>
<dbReference type="Pfam" id="PF13718">
    <property type="entry name" value="GNAT_acetyltr_2"/>
    <property type="match status" value="2"/>
</dbReference>
<evidence type="ECO:0000256" key="4">
    <source>
        <dbReference type="ARBA" id="ARBA00022741"/>
    </source>
</evidence>
<feature type="domain" description="TcmA/NAT10 helicase" evidence="8">
    <location>
        <begin position="279"/>
        <end position="489"/>
    </location>
</feature>
<feature type="domain" description="N-acetyltransferase" evidence="10">
    <location>
        <begin position="702"/>
        <end position="757"/>
    </location>
</feature>
<keyword evidence="5" id="KW-0067">ATP-binding</keyword>
<feature type="compositionally biased region" description="Basic and acidic residues" evidence="7">
    <location>
        <begin position="962"/>
        <end position="975"/>
    </location>
</feature>
<reference evidence="11 13" key="2">
    <citation type="journal article" date="2013" name="Nature">
        <title>Insights into bilaterian evolution from three spiralian genomes.</title>
        <authorList>
            <person name="Simakov O."/>
            <person name="Marletaz F."/>
            <person name="Cho S.J."/>
            <person name="Edsinger-Gonzales E."/>
            <person name="Havlak P."/>
            <person name="Hellsten U."/>
            <person name="Kuo D.H."/>
            <person name="Larsson T."/>
            <person name="Lv J."/>
            <person name="Arendt D."/>
            <person name="Savage R."/>
            <person name="Osoegawa K."/>
            <person name="de Jong P."/>
            <person name="Grimwood J."/>
            <person name="Chapman J.A."/>
            <person name="Shapiro H."/>
            <person name="Aerts A."/>
            <person name="Otillar R.P."/>
            <person name="Terry A.Y."/>
            <person name="Boore J.L."/>
            <person name="Grigoriev I.V."/>
            <person name="Lindberg D.R."/>
            <person name="Seaver E.C."/>
            <person name="Weisblat D.A."/>
            <person name="Putnam N.H."/>
            <person name="Rokhsar D.S."/>
        </authorList>
    </citation>
    <scope>NUCLEOTIDE SEQUENCE</scope>
</reference>
<dbReference type="CTD" id="20201784"/>
<dbReference type="GO" id="GO:0005524">
    <property type="term" value="F:ATP binding"/>
    <property type="evidence" value="ECO:0007669"/>
    <property type="project" value="UniProtKB-KW"/>
</dbReference>
<dbReference type="OrthoDB" id="10067491at2759"/>
<name>T1EYY4_HELRO</name>
<dbReference type="RefSeq" id="XP_009010821.1">
    <property type="nucleotide sequence ID" value="XM_009012573.1"/>
</dbReference>
<dbReference type="GO" id="GO:0051392">
    <property type="term" value="F:tRNA cytidine N4-acetyltransferase activity"/>
    <property type="evidence" value="ECO:0000318"/>
    <property type="project" value="GO_Central"/>
</dbReference>
<keyword evidence="4" id="KW-0547">Nucleotide-binding</keyword>
<dbReference type="Gene3D" id="3.40.50.11040">
    <property type="match status" value="1"/>
</dbReference>
<dbReference type="EMBL" id="AMQM01002643">
    <property type="status" value="NOT_ANNOTATED_CDS"/>
    <property type="molecule type" value="Genomic_DNA"/>
</dbReference>
<dbReference type="GO" id="GO:0051391">
    <property type="term" value="P:tRNA acetylation"/>
    <property type="evidence" value="ECO:0000318"/>
    <property type="project" value="GO_Central"/>
</dbReference>
<keyword evidence="3" id="KW-0819">tRNA processing</keyword>
<feature type="domain" description="TmcA/NAT10 N-terminal" evidence="9">
    <location>
        <begin position="3"/>
        <end position="186"/>
    </location>
</feature>
<evidence type="ECO:0000259" key="9">
    <source>
        <dbReference type="Pfam" id="PF08351"/>
    </source>
</evidence>
<dbReference type="InterPro" id="IPR000182">
    <property type="entry name" value="GNAT_dom"/>
</dbReference>
<dbReference type="Gene3D" id="3.40.630.30">
    <property type="match status" value="1"/>
</dbReference>
<proteinExistence type="predicted"/>
<dbReference type="AlphaFoldDB" id="T1EYY4"/>
<evidence type="ECO:0000256" key="2">
    <source>
        <dbReference type="ARBA" id="ARBA00022679"/>
    </source>
</evidence>
<evidence type="ECO:0000259" key="10">
    <source>
        <dbReference type="Pfam" id="PF13718"/>
    </source>
</evidence>
<feature type="region of interest" description="Disordered" evidence="7">
    <location>
        <begin position="962"/>
        <end position="989"/>
    </location>
</feature>
<dbReference type="PANTHER" id="PTHR10925:SF5">
    <property type="entry name" value="RNA CYTIDINE ACETYLTRANSFERASE"/>
    <property type="match status" value="1"/>
</dbReference>
<dbReference type="GO" id="GO:1990883">
    <property type="term" value="F:18S rRNA cytidine N-acetyltransferase activity"/>
    <property type="evidence" value="ECO:0000318"/>
    <property type="project" value="GO_Central"/>
</dbReference>
<evidence type="ECO:0000256" key="7">
    <source>
        <dbReference type="SAM" id="MobiDB-lite"/>
    </source>
</evidence>
<sequence length="989" mass="111584">MNEFVKISEQSYRSLMFAFGKDAKLVIPRIVHLTRRVSKSKLPPPKILWITKGDEFKYARKCGKTWSKKIKNLSKSDRISDVQLLEIFLASSTITFCSPYNTKTILGQTHNACIFQGLELLTPNIIARCVETVGRGGVILFVLEEHQSFHQLCHLHLEVHDKFRTHWFPDVKPKFMTRFIQSLTRCYSSFAVDDKFNITHLFNNDQYSSKIPPANGDSTLDVHSCTISYISNELANHGELLNISKLIGCCATVDQVTVVLKFFELLKVSANESASLLSLVSGRGRGKSASIGLGLVVAILNGSEDKDYIFIRSCSSDNSCNSKYKSNNANDSCGELSRNATTIEADKFDLLTSCDLLCIDESAAIPLNWVRSLIQVKLCVMASTIQGYEGTGRSLSLKLLSELRRSSRMCPTNDVILPMNSGKKLKKRSHELIESLLSSSKTSSSAAAAAAAAGVSTSAASLHEITLNHCIRYCNEDPVENWMNDLFCLSVQEPPHIADFPNLDSCQLFRINLSSLFAGSSAVSNKVLDDIVAIYVASHYKNSPNDLLMLADAPAHRLFCLLGPNTSIIINNNNDNDDGDDEKNKNTNKNDVDQYDGLQIICVMQVAYEGNLSVETLRMQSNDNGDLIPWLMNQQFPSRRLAEKKGIRIVRIATHTSYQKMGYGKRAMQLLENFYSRVTQSGKGCAFVTDDGANKAVIFESVDDIEVDECLDYIGTSFGASLNLIRFWKSLHMHPVYISQVPNLTTGEHSCIFMKEINNNNINNNESNKKKSFVFKMWLDFRLRFLRLLPYDFKHMNTLSALELLTCTQTKGLQRKHVQKQLIGSGEDRERLLLYMEDRVELRAVKDVMHSIACDFFSNYYRISSKNYDNGDDSPASSLLSSLKKEKLMTLVGCSLQGKDIKTMARELNEYEKLKISVNKSKKHIRNKDTMNLKQKNYEYHVVLGTLNQAFKIISKIYMESHNNDDDDKKKKKNDEEDDEAKKKKRKLK</sequence>
<reference evidence="12" key="3">
    <citation type="submission" date="2015-06" db="UniProtKB">
        <authorList>
            <consortium name="EnsemblMetazoa"/>
        </authorList>
    </citation>
    <scope>IDENTIFICATION</scope>
</reference>
<dbReference type="PANTHER" id="PTHR10925">
    <property type="entry name" value="N-ACETYLTRANSFERASE 10"/>
    <property type="match status" value="1"/>
</dbReference>
<dbReference type="Proteomes" id="UP000015101">
    <property type="component" value="Unassembled WGS sequence"/>
</dbReference>
<dbReference type="Pfam" id="PF05127">
    <property type="entry name" value="NAT10_TcmA_helicase"/>
    <property type="match status" value="1"/>
</dbReference>
<gene>
    <name evidence="12" type="primary">20201784</name>
    <name evidence="11" type="ORF">HELRODRAFT_167054</name>
</gene>
<evidence type="ECO:0000256" key="1">
    <source>
        <dbReference type="ARBA" id="ARBA00004604"/>
    </source>
</evidence>
<dbReference type="InterPro" id="IPR027417">
    <property type="entry name" value="P-loop_NTPase"/>
</dbReference>
<keyword evidence="6" id="KW-0012">Acyltransferase</keyword>
<dbReference type="EMBL" id="KB095858">
    <property type="protein sequence ID" value="ESO10552.1"/>
    <property type="molecule type" value="Genomic_DNA"/>
</dbReference>
<protein>
    <recommendedName>
        <fullName evidence="14">N-acetyltransferase domain-containing protein</fullName>
    </recommendedName>
</protein>
<dbReference type="Gene3D" id="3.40.50.300">
    <property type="entry name" value="P-loop containing nucleotide triphosphate hydrolases"/>
    <property type="match status" value="1"/>
</dbReference>
<evidence type="ECO:0000313" key="12">
    <source>
        <dbReference type="EnsemblMetazoa" id="HelroP167054"/>
    </source>
</evidence>
<dbReference type="InterPro" id="IPR032672">
    <property type="entry name" value="TmcA/NAT10/Kre33"/>
</dbReference>
<dbReference type="InParanoid" id="T1EYY4"/>
<comment type="subcellular location">
    <subcellularLocation>
        <location evidence="1">Nucleus</location>
        <location evidence="1">Nucleolus</location>
    </subcellularLocation>
</comment>
<dbReference type="GO" id="GO:1904812">
    <property type="term" value="P:rRNA acetylation involved in maturation of SSU-rRNA"/>
    <property type="evidence" value="ECO:0000318"/>
    <property type="project" value="GO_Central"/>
</dbReference>
<reference evidence="13" key="1">
    <citation type="submission" date="2012-12" db="EMBL/GenBank/DDBJ databases">
        <authorList>
            <person name="Hellsten U."/>
            <person name="Grimwood J."/>
            <person name="Chapman J.A."/>
            <person name="Shapiro H."/>
            <person name="Aerts A."/>
            <person name="Otillar R.P."/>
            <person name="Terry A.Y."/>
            <person name="Boore J.L."/>
            <person name="Simakov O."/>
            <person name="Marletaz F."/>
            <person name="Cho S.-J."/>
            <person name="Edsinger-Gonzales E."/>
            <person name="Havlak P."/>
            <person name="Kuo D.-H."/>
            <person name="Larsson T."/>
            <person name="Lv J."/>
            <person name="Arendt D."/>
            <person name="Savage R."/>
            <person name="Osoegawa K."/>
            <person name="de Jong P."/>
            <person name="Lindberg D.R."/>
            <person name="Seaver E.C."/>
            <person name="Weisblat D.A."/>
            <person name="Putnam N.H."/>
            <person name="Grigoriev I.V."/>
            <person name="Rokhsar D.S."/>
        </authorList>
    </citation>
    <scope>NUCLEOTIDE SEQUENCE</scope>
</reference>